<evidence type="ECO:0000313" key="3">
    <source>
        <dbReference type="EMBL" id="KAL1562350.1"/>
    </source>
</evidence>
<organism evidence="3 4">
    <name type="scientific">Salvia divinorum</name>
    <name type="common">Maria pastora</name>
    <name type="synonym">Diviner's sage</name>
    <dbReference type="NCBI Taxonomy" id="28513"/>
    <lineage>
        <taxon>Eukaryota</taxon>
        <taxon>Viridiplantae</taxon>
        <taxon>Streptophyta</taxon>
        <taxon>Embryophyta</taxon>
        <taxon>Tracheophyta</taxon>
        <taxon>Spermatophyta</taxon>
        <taxon>Magnoliopsida</taxon>
        <taxon>eudicotyledons</taxon>
        <taxon>Gunneridae</taxon>
        <taxon>Pentapetalae</taxon>
        <taxon>asterids</taxon>
        <taxon>lamiids</taxon>
        <taxon>Lamiales</taxon>
        <taxon>Lamiaceae</taxon>
        <taxon>Nepetoideae</taxon>
        <taxon>Mentheae</taxon>
        <taxon>Salviinae</taxon>
        <taxon>Salvia</taxon>
        <taxon>Salvia subgen. Calosphace</taxon>
    </lineage>
</organism>
<reference evidence="3 4" key="1">
    <citation type="submission" date="2024-06" db="EMBL/GenBank/DDBJ databases">
        <title>A chromosome level genome sequence of Diviner's sage (Salvia divinorum).</title>
        <authorList>
            <person name="Ford S.A."/>
            <person name="Ro D.-K."/>
            <person name="Ness R.W."/>
            <person name="Phillips M.A."/>
        </authorList>
    </citation>
    <scope>NUCLEOTIDE SEQUENCE [LARGE SCALE GENOMIC DNA]</scope>
    <source>
        <strain evidence="3">SAF-2024a</strain>
        <tissue evidence="3">Leaf</tissue>
    </source>
</reference>
<dbReference type="Proteomes" id="UP001567538">
    <property type="component" value="Unassembled WGS sequence"/>
</dbReference>
<feature type="region of interest" description="Disordered" evidence="1">
    <location>
        <begin position="32"/>
        <end position="65"/>
    </location>
</feature>
<evidence type="ECO:0000256" key="1">
    <source>
        <dbReference type="SAM" id="MobiDB-lite"/>
    </source>
</evidence>
<accession>A0ABD1I0U4</accession>
<evidence type="ECO:0000256" key="2">
    <source>
        <dbReference type="SAM" id="SignalP"/>
    </source>
</evidence>
<sequence>MAKIVVLVVATLLVFSALVPVSLAQPTIGYPAIGGDLPKPGKSPPADSGNPYHRDCSEATRCRGGTPSGRKLLTIVKNVVHEAS</sequence>
<feature type="compositionally biased region" description="Basic and acidic residues" evidence="1">
    <location>
        <begin position="52"/>
        <end position="61"/>
    </location>
</feature>
<keyword evidence="4" id="KW-1185">Reference proteome</keyword>
<comment type="caution">
    <text evidence="3">The sequence shown here is derived from an EMBL/GenBank/DDBJ whole genome shotgun (WGS) entry which is preliminary data.</text>
</comment>
<name>A0ABD1I0U4_SALDI</name>
<dbReference type="AlphaFoldDB" id="A0ABD1I0U4"/>
<evidence type="ECO:0000313" key="4">
    <source>
        <dbReference type="Proteomes" id="UP001567538"/>
    </source>
</evidence>
<proteinExistence type="predicted"/>
<dbReference type="EMBL" id="JBEAFC010000003">
    <property type="protein sequence ID" value="KAL1562350.1"/>
    <property type="molecule type" value="Genomic_DNA"/>
</dbReference>
<keyword evidence="2" id="KW-0732">Signal</keyword>
<gene>
    <name evidence="3" type="ORF">AAHA92_04939</name>
</gene>
<feature type="chain" id="PRO_5044814014" evidence="2">
    <location>
        <begin position="25"/>
        <end position="84"/>
    </location>
</feature>
<feature type="signal peptide" evidence="2">
    <location>
        <begin position="1"/>
        <end position="24"/>
    </location>
</feature>
<protein>
    <submittedName>
        <fullName evidence="3">Uncharacterized protein</fullName>
    </submittedName>
</protein>